<feature type="domain" description="Tetrapyrrole biosynthesis uroporphyrinogen III synthase" evidence="10">
    <location>
        <begin position="40"/>
        <end position="258"/>
    </location>
</feature>
<evidence type="ECO:0000313" key="11">
    <source>
        <dbReference type="EMBL" id="KFN44196.1"/>
    </source>
</evidence>
<dbReference type="EC" id="4.2.1.75" evidence="3 9"/>
<dbReference type="SUPFAM" id="SSF69618">
    <property type="entry name" value="HemD-like"/>
    <property type="match status" value="1"/>
</dbReference>
<comment type="similarity">
    <text evidence="2 9">Belongs to the uroporphyrinogen-III synthase family.</text>
</comment>
<dbReference type="GO" id="GO:0004852">
    <property type="term" value="F:uroporphyrinogen-III synthase activity"/>
    <property type="evidence" value="ECO:0007669"/>
    <property type="project" value="UniProtKB-UniRule"/>
</dbReference>
<dbReference type="GO" id="GO:0006780">
    <property type="term" value="P:uroporphyrinogen III biosynthetic process"/>
    <property type="evidence" value="ECO:0007669"/>
    <property type="project" value="UniProtKB-UniRule"/>
</dbReference>
<dbReference type="STRING" id="1121015.GCA_000420545_01891"/>
<evidence type="ECO:0000256" key="9">
    <source>
        <dbReference type="RuleBase" id="RU366031"/>
    </source>
</evidence>
<keyword evidence="4 9" id="KW-0456">Lyase</keyword>
<keyword evidence="12" id="KW-1185">Reference proteome</keyword>
<dbReference type="InterPro" id="IPR036108">
    <property type="entry name" value="4pyrrol_syn_uPrphyn_synt_sf"/>
</dbReference>
<comment type="pathway">
    <text evidence="1 9">Porphyrin-containing compound metabolism; protoporphyrin-IX biosynthesis; coproporphyrinogen-III from 5-aminolevulinate: step 3/4.</text>
</comment>
<evidence type="ECO:0000256" key="4">
    <source>
        <dbReference type="ARBA" id="ARBA00023239"/>
    </source>
</evidence>
<dbReference type="eggNOG" id="COG1587">
    <property type="taxonomic scope" value="Bacteria"/>
</dbReference>
<keyword evidence="5 9" id="KW-0627">Porphyrin biosynthesis</keyword>
<proteinExistence type="inferred from homology"/>
<sequence>MALWVGLCQARDMPRARSETSLKQWHVISLRPKDRHAAVRRAAKRLGARVFAISTSILQPTDARTALTAARRADIVIFTSPAAVAFTVAKVSLRSRRGQTWLAIGEGTAAALRRAGIADALAPAQGAHSEALLAHPLLQAVRGTRIGVITAPGGRDLIAQTLQARGADVVRADVYRREPTPPNRARRTGLQRLPATSALLLSSGEALEVLWSALTIGEQLELTARPCVVASERLADLARAKGWSAPILAASARPDDLLTALSAYVRSGRFR</sequence>
<gene>
    <name evidence="11" type="ORF">N789_07200</name>
</gene>
<dbReference type="Proteomes" id="UP000029385">
    <property type="component" value="Unassembled WGS sequence"/>
</dbReference>
<comment type="function">
    <text evidence="6 9">Catalyzes cyclization of the linear tetrapyrrole, hydroxymethylbilane, to the macrocyclic uroporphyrinogen III.</text>
</comment>
<dbReference type="EMBL" id="AVCI01000003">
    <property type="protein sequence ID" value="KFN44196.1"/>
    <property type="molecule type" value="Genomic_DNA"/>
</dbReference>
<dbReference type="GO" id="GO:0006782">
    <property type="term" value="P:protoporphyrinogen IX biosynthetic process"/>
    <property type="evidence" value="ECO:0007669"/>
    <property type="project" value="UniProtKB-UniRule"/>
</dbReference>
<comment type="caution">
    <text evidence="11">The sequence shown here is derived from an EMBL/GenBank/DDBJ whole genome shotgun (WGS) entry which is preliminary data.</text>
</comment>
<evidence type="ECO:0000256" key="2">
    <source>
        <dbReference type="ARBA" id="ARBA00008133"/>
    </source>
</evidence>
<evidence type="ECO:0000256" key="8">
    <source>
        <dbReference type="ARBA" id="ARBA00048617"/>
    </source>
</evidence>
<dbReference type="Gene3D" id="3.40.50.10090">
    <property type="match status" value="2"/>
</dbReference>
<evidence type="ECO:0000256" key="3">
    <source>
        <dbReference type="ARBA" id="ARBA00013109"/>
    </source>
</evidence>
<dbReference type="InterPro" id="IPR039793">
    <property type="entry name" value="UROS/Hem4"/>
</dbReference>
<dbReference type="CDD" id="cd06578">
    <property type="entry name" value="HemD"/>
    <property type="match status" value="1"/>
</dbReference>
<dbReference type="UniPathway" id="UPA00251">
    <property type="reaction ID" value="UER00320"/>
</dbReference>
<evidence type="ECO:0000256" key="7">
    <source>
        <dbReference type="ARBA" id="ARBA00040167"/>
    </source>
</evidence>
<evidence type="ECO:0000256" key="1">
    <source>
        <dbReference type="ARBA" id="ARBA00004772"/>
    </source>
</evidence>
<dbReference type="Pfam" id="PF02602">
    <property type="entry name" value="HEM4"/>
    <property type="match status" value="1"/>
</dbReference>
<reference evidence="11 12" key="1">
    <citation type="submission" date="2013-09" db="EMBL/GenBank/DDBJ databases">
        <title>Genome sequencing of Arenimonas oryziterrae.</title>
        <authorList>
            <person name="Chen F."/>
            <person name="Wang G."/>
        </authorList>
    </citation>
    <scope>NUCLEOTIDE SEQUENCE [LARGE SCALE GENOMIC DNA]</scope>
    <source>
        <strain evidence="11 12">YC6267</strain>
    </source>
</reference>
<evidence type="ECO:0000313" key="12">
    <source>
        <dbReference type="Proteomes" id="UP000029385"/>
    </source>
</evidence>
<organism evidence="11 12">
    <name type="scientific">Arenimonas oryziterrae DSM 21050 = YC6267</name>
    <dbReference type="NCBI Taxonomy" id="1121015"/>
    <lineage>
        <taxon>Bacteria</taxon>
        <taxon>Pseudomonadati</taxon>
        <taxon>Pseudomonadota</taxon>
        <taxon>Gammaproteobacteria</taxon>
        <taxon>Lysobacterales</taxon>
        <taxon>Lysobacteraceae</taxon>
        <taxon>Arenimonas</taxon>
    </lineage>
</organism>
<dbReference type="PANTHER" id="PTHR38042:SF1">
    <property type="entry name" value="UROPORPHYRINOGEN-III SYNTHASE, CHLOROPLASTIC"/>
    <property type="match status" value="1"/>
</dbReference>
<evidence type="ECO:0000259" key="10">
    <source>
        <dbReference type="Pfam" id="PF02602"/>
    </source>
</evidence>
<dbReference type="AlphaFoldDB" id="A0A091AXK8"/>
<dbReference type="PATRIC" id="fig|1121015.4.peg.931"/>
<comment type="catalytic activity">
    <reaction evidence="8 9">
        <text>hydroxymethylbilane = uroporphyrinogen III + H2O</text>
        <dbReference type="Rhea" id="RHEA:18965"/>
        <dbReference type="ChEBI" id="CHEBI:15377"/>
        <dbReference type="ChEBI" id="CHEBI:57308"/>
        <dbReference type="ChEBI" id="CHEBI:57845"/>
        <dbReference type="EC" id="4.2.1.75"/>
    </reaction>
</comment>
<evidence type="ECO:0000256" key="6">
    <source>
        <dbReference type="ARBA" id="ARBA00037589"/>
    </source>
</evidence>
<name>A0A091AXK8_9GAMM</name>
<protein>
    <recommendedName>
        <fullName evidence="7 9">Uroporphyrinogen-III synthase</fullName>
        <ecNumber evidence="3 9">4.2.1.75</ecNumber>
    </recommendedName>
</protein>
<dbReference type="InterPro" id="IPR003754">
    <property type="entry name" value="4pyrrol_synth_uPrphyn_synth"/>
</dbReference>
<accession>A0A091AXK8</accession>
<evidence type="ECO:0000256" key="5">
    <source>
        <dbReference type="ARBA" id="ARBA00023244"/>
    </source>
</evidence>
<dbReference type="PANTHER" id="PTHR38042">
    <property type="entry name" value="UROPORPHYRINOGEN-III SYNTHASE, CHLOROPLASTIC"/>
    <property type="match status" value="1"/>
</dbReference>